<feature type="transmembrane region" description="Helical" evidence="1">
    <location>
        <begin position="33"/>
        <end position="54"/>
    </location>
</feature>
<accession>A0A0F9WS76</accession>
<feature type="transmembrane region" description="Helical" evidence="1">
    <location>
        <begin position="74"/>
        <end position="96"/>
    </location>
</feature>
<keyword evidence="1" id="KW-0472">Membrane</keyword>
<keyword evidence="1" id="KW-1133">Transmembrane helix</keyword>
<evidence type="ECO:0000256" key="1">
    <source>
        <dbReference type="SAM" id="Phobius"/>
    </source>
</evidence>
<dbReference type="AlphaFoldDB" id="A0A0F9WS76"/>
<sequence length="148" mass="16062">MGRILVALSAIALVLFFWNEASGYPRQAAHLPVLLGWVVMSLAILAIIQVAAGWRKQKLAGTLVLLPKQNWRELALGAGFLGLIIVYAWSIAYVGYLIATPAFLLIPLLALRPVGWIAILLTTVLVTGAIWGVFVYFLNLSIPLTPAI</sequence>
<keyword evidence="1" id="KW-0812">Transmembrane</keyword>
<dbReference type="InterPro" id="IPR009936">
    <property type="entry name" value="DUF1468"/>
</dbReference>
<gene>
    <name evidence="3" type="ORF">LCGC14_0241240</name>
</gene>
<organism evidence="3">
    <name type="scientific">marine sediment metagenome</name>
    <dbReference type="NCBI Taxonomy" id="412755"/>
    <lineage>
        <taxon>unclassified sequences</taxon>
        <taxon>metagenomes</taxon>
        <taxon>ecological metagenomes</taxon>
    </lineage>
</organism>
<proteinExistence type="predicted"/>
<dbReference type="EMBL" id="LAZR01000122">
    <property type="protein sequence ID" value="KKN89126.1"/>
    <property type="molecule type" value="Genomic_DNA"/>
</dbReference>
<protein>
    <recommendedName>
        <fullName evidence="2">DUF1468 domain-containing protein</fullName>
    </recommendedName>
</protein>
<feature type="domain" description="DUF1468" evidence="2">
    <location>
        <begin position="4"/>
        <end position="143"/>
    </location>
</feature>
<dbReference type="Pfam" id="PF07331">
    <property type="entry name" value="TctB"/>
    <property type="match status" value="1"/>
</dbReference>
<comment type="caution">
    <text evidence="3">The sequence shown here is derived from an EMBL/GenBank/DDBJ whole genome shotgun (WGS) entry which is preliminary data.</text>
</comment>
<reference evidence="3" key="1">
    <citation type="journal article" date="2015" name="Nature">
        <title>Complex archaea that bridge the gap between prokaryotes and eukaryotes.</title>
        <authorList>
            <person name="Spang A."/>
            <person name="Saw J.H."/>
            <person name="Jorgensen S.L."/>
            <person name="Zaremba-Niedzwiedzka K."/>
            <person name="Martijn J."/>
            <person name="Lind A.E."/>
            <person name="van Eijk R."/>
            <person name="Schleper C."/>
            <person name="Guy L."/>
            <person name="Ettema T.J."/>
        </authorList>
    </citation>
    <scope>NUCLEOTIDE SEQUENCE</scope>
</reference>
<evidence type="ECO:0000313" key="3">
    <source>
        <dbReference type="EMBL" id="KKN89126.1"/>
    </source>
</evidence>
<feature type="transmembrane region" description="Helical" evidence="1">
    <location>
        <begin position="116"/>
        <end position="138"/>
    </location>
</feature>
<name>A0A0F9WS76_9ZZZZ</name>
<evidence type="ECO:0000259" key="2">
    <source>
        <dbReference type="Pfam" id="PF07331"/>
    </source>
</evidence>